<name>A0A225AFE8_TALAT</name>
<keyword evidence="1" id="KW-0472">Membrane</keyword>
<protein>
    <submittedName>
        <fullName evidence="2">Uncharacterized protein</fullName>
    </submittedName>
</protein>
<keyword evidence="1" id="KW-1133">Transmembrane helix</keyword>
<feature type="transmembrane region" description="Helical" evidence="1">
    <location>
        <begin position="77"/>
        <end position="101"/>
    </location>
</feature>
<sequence length="169" mass="18692">MDGSVDASSVPSNSSFGQDDDPVKLFLCWSSTCVPNPSTKYPLLAPIDHPDICPLGSKERWELRARGLGCNVSTRNFLSVIVAVASSLALIGLIALIFASLKKMIRWCTTKKLQRAGRGRLGIIFFRDWDDDRAHSSTGRRRGRRTAHGAPLLNETSPLLRRDDQELDV</sequence>
<evidence type="ECO:0000313" key="2">
    <source>
        <dbReference type="EMBL" id="OKL60041.1"/>
    </source>
</evidence>
<reference evidence="2 3" key="1">
    <citation type="submission" date="2015-06" db="EMBL/GenBank/DDBJ databases">
        <title>Talaromyces atroroseus IBT 11181 draft genome.</title>
        <authorList>
            <person name="Rasmussen K.B."/>
            <person name="Rasmussen S."/>
            <person name="Petersen B."/>
            <person name="Sicheritz-Ponten T."/>
            <person name="Mortensen U.H."/>
            <person name="Thrane U."/>
        </authorList>
    </citation>
    <scope>NUCLEOTIDE SEQUENCE [LARGE SCALE GENOMIC DNA]</scope>
    <source>
        <strain evidence="2 3">IBT 11181</strain>
    </source>
</reference>
<keyword evidence="1" id="KW-0812">Transmembrane</keyword>
<evidence type="ECO:0000313" key="3">
    <source>
        <dbReference type="Proteomes" id="UP000214365"/>
    </source>
</evidence>
<dbReference type="Proteomes" id="UP000214365">
    <property type="component" value="Unassembled WGS sequence"/>
</dbReference>
<gene>
    <name evidence="2" type="ORF">UA08_04565</name>
</gene>
<dbReference type="AlphaFoldDB" id="A0A225AFE8"/>
<dbReference type="STRING" id="1441469.A0A225AFE8"/>
<dbReference type="EMBL" id="LFMY01000006">
    <property type="protein sequence ID" value="OKL60041.1"/>
    <property type="molecule type" value="Genomic_DNA"/>
</dbReference>
<accession>A0A225AFE8</accession>
<proteinExistence type="predicted"/>
<keyword evidence="3" id="KW-1185">Reference proteome</keyword>
<organism evidence="2 3">
    <name type="scientific">Talaromyces atroroseus</name>
    <dbReference type="NCBI Taxonomy" id="1441469"/>
    <lineage>
        <taxon>Eukaryota</taxon>
        <taxon>Fungi</taxon>
        <taxon>Dikarya</taxon>
        <taxon>Ascomycota</taxon>
        <taxon>Pezizomycotina</taxon>
        <taxon>Eurotiomycetes</taxon>
        <taxon>Eurotiomycetidae</taxon>
        <taxon>Eurotiales</taxon>
        <taxon>Trichocomaceae</taxon>
        <taxon>Talaromyces</taxon>
        <taxon>Talaromyces sect. Trachyspermi</taxon>
    </lineage>
</organism>
<evidence type="ECO:0000256" key="1">
    <source>
        <dbReference type="SAM" id="Phobius"/>
    </source>
</evidence>
<dbReference type="RefSeq" id="XP_020120162.1">
    <property type="nucleotide sequence ID" value="XM_020266849.1"/>
</dbReference>
<comment type="caution">
    <text evidence="2">The sequence shown here is derived from an EMBL/GenBank/DDBJ whole genome shotgun (WGS) entry which is preliminary data.</text>
</comment>
<dbReference type="GeneID" id="31004320"/>
<dbReference type="OrthoDB" id="5427091at2759"/>